<proteinExistence type="predicted"/>
<accession>A0A0K1PP39</accession>
<dbReference type="Proteomes" id="UP000064967">
    <property type="component" value="Chromosome"/>
</dbReference>
<evidence type="ECO:0000313" key="2">
    <source>
        <dbReference type="Proteomes" id="UP000064967"/>
    </source>
</evidence>
<dbReference type="EMBL" id="CP012333">
    <property type="protein sequence ID" value="AKU95272.1"/>
    <property type="molecule type" value="Genomic_DNA"/>
</dbReference>
<dbReference type="KEGG" id="llu:AKJ09_01936"/>
<reference evidence="1 2" key="1">
    <citation type="submission" date="2015-08" db="EMBL/GenBank/DDBJ databases">
        <authorList>
            <person name="Babu N.S."/>
            <person name="Beckwith C.J."/>
            <person name="Beseler K.G."/>
            <person name="Brison A."/>
            <person name="Carone J.V."/>
            <person name="Caskin T.P."/>
            <person name="Diamond M."/>
            <person name="Durham M.E."/>
            <person name="Foxe J.M."/>
            <person name="Go M."/>
            <person name="Henderson B.A."/>
            <person name="Jones I.B."/>
            <person name="McGettigan J.A."/>
            <person name="Micheletti S.J."/>
            <person name="Nasrallah M.E."/>
            <person name="Ortiz D."/>
            <person name="Piller C.R."/>
            <person name="Privatt S.R."/>
            <person name="Schneider S.L."/>
            <person name="Sharp S."/>
            <person name="Smith T.C."/>
            <person name="Stanton J.D."/>
            <person name="Ullery H.E."/>
            <person name="Wilson R.J."/>
            <person name="Serrano M.G."/>
            <person name="Buck G."/>
            <person name="Lee V."/>
            <person name="Wang Y."/>
            <person name="Carvalho R."/>
            <person name="Voegtly L."/>
            <person name="Shi R."/>
            <person name="Duckworth R."/>
            <person name="Johnson A."/>
            <person name="Loviza R."/>
            <person name="Walstead R."/>
            <person name="Shah Z."/>
            <person name="Kiflezghi M."/>
            <person name="Wade K."/>
            <person name="Ball S.L."/>
            <person name="Bradley K.W."/>
            <person name="Asai D.J."/>
            <person name="Bowman C.A."/>
            <person name="Russell D.A."/>
            <person name="Pope W.H."/>
            <person name="Jacobs-Sera D."/>
            <person name="Hendrix R.W."/>
            <person name="Hatfull G.F."/>
        </authorList>
    </citation>
    <scope>NUCLEOTIDE SEQUENCE [LARGE SCALE GENOMIC DNA]</scope>
    <source>
        <strain evidence="1 2">DSM 27648</strain>
    </source>
</reference>
<gene>
    <name evidence="1" type="ORF">AKJ09_01936</name>
</gene>
<dbReference type="AlphaFoldDB" id="A0A0K1PP39"/>
<sequence length="64" mass="6809">MSIPDGAVVPANIPGIPFRPGLDWSNGSEPTKYSTISLRDDTSGTNVVVIDKSFTPATVDFTVR</sequence>
<protein>
    <submittedName>
        <fullName evidence="1">Uncharacterized protein</fullName>
    </submittedName>
</protein>
<keyword evidence="2" id="KW-1185">Reference proteome</keyword>
<name>A0A0K1PP39_9BACT</name>
<organism evidence="1 2">
    <name type="scientific">Labilithrix luteola</name>
    <dbReference type="NCBI Taxonomy" id="1391654"/>
    <lineage>
        <taxon>Bacteria</taxon>
        <taxon>Pseudomonadati</taxon>
        <taxon>Myxococcota</taxon>
        <taxon>Polyangia</taxon>
        <taxon>Polyangiales</taxon>
        <taxon>Labilitrichaceae</taxon>
        <taxon>Labilithrix</taxon>
    </lineage>
</organism>
<evidence type="ECO:0000313" key="1">
    <source>
        <dbReference type="EMBL" id="AKU95272.1"/>
    </source>
</evidence>